<keyword evidence="2" id="KW-0472">Membrane</keyword>
<dbReference type="Proteomes" id="UP000319817">
    <property type="component" value="Chromosome"/>
</dbReference>
<dbReference type="OrthoDB" id="284020at2"/>
<keyword evidence="2" id="KW-1133">Transmembrane helix</keyword>
<dbReference type="EMBL" id="CP036526">
    <property type="protein sequence ID" value="QDT10007.1"/>
    <property type="molecule type" value="Genomic_DNA"/>
</dbReference>
<feature type="transmembrane region" description="Helical" evidence="2">
    <location>
        <begin position="51"/>
        <end position="71"/>
    </location>
</feature>
<evidence type="ECO:0000313" key="4">
    <source>
        <dbReference type="Proteomes" id="UP000319817"/>
    </source>
</evidence>
<sequence length="227" mass="25365">MTQEFSTRPMPRSQSKKQDTPDGPTTHCWQSYQLLPKLYIQREKAKSVIQCWAAINLALLCILSGLATLFLTQGRKLQTQNSNVISLSAPVNQLKSEVSRMTHETKTGRQWIAAVESAKPDDSVLQTLLAIAEMSSPLQADITIETVEVKLPLEHLQNADQPAWAKAKLRIVASTPMPMNEQAIELWADQLQQSERIRTAELHDVDRASDTISLEIRGEPESTKVVP</sequence>
<protein>
    <recommendedName>
        <fullName evidence="5">Fimbrial assembly protein (PilN)</fullName>
    </recommendedName>
</protein>
<evidence type="ECO:0000256" key="2">
    <source>
        <dbReference type="SAM" id="Phobius"/>
    </source>
</evidence>
<evidence type="ECO:0008006" key="5">
    <source>
        <dbReference type="Google" id="ProtNLM"/>
    </source>
</evidence>
<organism evidence="3 4">
    <name type="scientific">Stieleria marina</name>
    <dbReference type="NCBI Taxonomy" id="1930275"/>
    <lineage>
        <taxon>Bacteria</taxon>
        <taxon>Pseudomonadati</taxon>
        <taxon>Planctomycetota</taxon>
        <taxon>Planctomycetia</taxon>
        <taxon>Pirellulales</taxon>
        <taxon>Pirellulaceae</taxon>
        <taxon>Stieleria</taxon>
    </lineage>
</organism>
<accession>A0A517NS96</accession>
<name>A0A517NS96_9BACT</name>
<gene>
    <name evidence="3" type="ORF">K239x_19600</name>
</gene>
<feature type="region of interest" description="Disordered" evidence="1">
    <location>
        <begin position="1"/>
        <end position="25"/>
    </location>
</feature>
<keyword evidence="4" id="KW-1185">Reference proteome</keyword>
<dbReference type="RefSeq" id="WP_145417553.1">
    <property type="nucleotide sequence ID" value="NZ_CP036526.1"/>
</dbReference>
<reference evidence="3 4" key="1">
    <citation type="submission" date="2019-02" db="EMBL/GenBank/DDBJ databases">
        <title>Deep-cultivation of Planctomycetes and their phenomic and genomic characterization uncovers novel biology.</title>
        <authorList>
            <person name="Wiegand S."/>
            <person name="Jogler M."/>
            <person name="Boedeker C."/>
            <person name="Pinto D."/>
            <person name="Vollmers J."/>
            <person name="Rivas-Marin E."/>
            <person name="Kohn T."/>
            <person name="Peeters S.H."/>
            <person name="Heuer A."/>
            <person name="Rast P."/>
            <person name="Oberbeckmann S."/>
            <person name="Bunk B."/>
            <person name="Jeske O."/>
            <person name="Meyerdierks A."/>
            <person name="Storesund J.E."/>
            <person name="Kallscheuer N."/>
            <person name="Luecker S."/>
            <person name="Lage O.M."/>
            <person name="Pohl T."/>
            <person name="Merkel B.J."/>
            <person name="Hornburger P."/>
            <person name="Mueller R.-W."/>
            <person name="Bruemmer F."/>
            <person name="Labrenz M."/>
            <person name="Spormann A.M."/>
            <person name="Op den Camp H."/>
            <person name="Overmann J."/>
            <person name="Amann R."/>
            <person name="Jetten M.S.M."/>
            <person name="Mascher T."/>
            <person name="Medema M.H."/>
            <person name="Devos D.P."/>
            <person name="Kaster A.-K."/>
            <person name="Ovreas L."/>
            <person name="Rohde M."/>
            <person name="Galperin M.Y."/>
            <person name="Jogler C."/>
        </authorList>
    </citation>
    <scope>NUCLEOTIDE SEQUENCE [LARGE SCALE GENOMIC DNA]</scope>
    <source>
        <strain evidence="3 4">K23_9</strain>
    </source>
</reference>
<dbReference type="AlphaFoldDB" id="A0A517NS96"/>
<evidence type="ECO:0000313" key="3">
    <source>
        <dbReference type="EMBL" id="QDT10007.1"/>
    </source>
</evidence>
<evidence type="ECO:0000256" key="1">
    <source>
        <dbReference type="SAM" id="MobiDB-lite"/>
    </source>
</evidence>
<keyword evidence="2" id="KW-0812">Transmembrane</keyword>
<proteinExistence type="predicted"/>